<sequence length="285" mass="31815">MSDSTALDRPRNSIQEFIKKRIVKLCSAGLVAGTPQFEYLHSLGIQRANIFLVYDVVDNLYFSTGADFAQQNGIIVRENIHLPEHYFLSSCRFIREKNLPNLLIAYADYKKQSGEKAWPLVLLGDGPLKADVVKLRDELNIGNHLLLPGFKQYHELPLFYGLAKVFILSSISEPWGLVVNEAMASGLPVLVSNYCGCAADLVEEGKNGFTFDPYDVNALTQLMLRVASDDCDLDIMGAASREIISHWTPETFADNLLKATDAALKALRPKITLLDKALLWALIRR</sequence>
<dbReference type="RefSeq" id="WP_088618577.1">
    <property type="nucleotide sequence ID" value="NZ_CP022129.1"/>
</dbReference>
<dbReference type="PANTHER" id="PTHR45947:SF3">
    <property type="entry name" value="SULFOQUINOVOSYL TRANSFERASE SQD2"/>
    <property type="match status" value="1"/>
</dbReference>
<dbReference type="Gene3D" id="3.40.50.2000">
    <property type="entry name" value="Glycogen Phosphorylase B"/>
    <property type="match status" value="2"/>
</dbReference>
<dbReference type="KEGG" id="mpsy:CEK71_06225"/>
<organism evidence="2 3">
    <name type="scientific">Methylovulum psychrotolerans</name>
    <dbReference type="NCBI Taxonomy" id="1704499"/>
    <lineage>
        <taxon>Bacteria</taxon>
        <taxon>Pseudomonadati</taxon>
        <taxon>Pseudomonadota</taxon>
        <taxon>Gammaproteobacteria</taxon>
        <taxon>Methylococcales</taxon>
        <taxon>Methylococcaceae</taxon>
        <taxon>Methylovulum</taxon>
    </lineage>
</organism>
<protein>
    <recommendedName>
        <fullName evidence="1">Glycosyl transferase family 1 domain-containing protein</fullName>
    </recommendedName>
</protein>
<dbReference type="InterPro" id="IPR050194">
    <property type="entry name" value="Glycosyltransferase_grp1"/>
</dbReference>
<evidence type="ECO:0000313" key="2">
    <source>
        <dbReference type="EMBL" id="ASF45701.1"/>
    </source>
</evidence>
<feature type="domain" description="Glycosyl transferase family 1" evidence="1">
    <location>
        <begin position="79"/>
        <end position="240"/>
    </location>
</feature>
<dbReference type="AlphaFoldDB" id="A0A1Z4BWQ7"/>
<evidence type="ECO:0000313" key="3">
    <source>
        <dbReference type="Proteomes" id="UP000197019"/>
    </source>
</evidence>
<proteinExistence type="predicted"/>
<keyword evidence="3" id="KW-1185">Reference proteome</keyword>
<dbReference type="OrthoDB" id="9792269at2"/>
<accession>A0A1Z4BWQ7</accession>
<dbReference type="PANTHER" id="PTHR45947">
    <property type="entry name" value="SULFOQUINOVOSYL TRANSFERASE SQD2"/>
    <property type="match status" value="1"/>
</dbReference>
<dbReference type="Proteomes" id="UP000197019">
    <property type="component" value="Chromosome"/>
</dbReference>
<evidence type="ECO:0000259" key="1">
    <source>
        <dbReference type="Pfam" id="PF00534"/>
    </source>
</evidence>
<dbReference type="SUPFAM" id="SSF53756">
    <property type="entry name" value="UDP-Glycosyltransferase/glycogen phosphorylase"/>
    <property type="match status" value="1"/>
</dbReference>
<dbReference type="Pfam" id="PF00534">
    <property type="entry name" value="Glycos_transf_1"/>
    <property type="match status" value="1"/>
</dbReference>
<dbReference type="InterPro" id="IPR001296">
    <property type="entry name" value="Glyco_trans_1"/>
</dbReference>
<name>A0A1Z4BWQ7_9GAMM</name>
<dbReference type="EMBL" id="CP022129">
    <property type="protein sequence ID" value="ASF45701.1"/>
    <property type="molecule type" value="Genomic_DNA"/>
</dbReference>
<gene>
    <name evidence="2" type="ORF">CEK71_06225</name>
</gene>
<reference evidence="2 3" key="1">
    <citation type="submission" date="2017-06" db="EMBL/GenBank/DDBJ databases">
        <title>Genome Sequencing of the methanotroph Methylovulum psychrotolerants str. HV10-M2 isolated from a high-altitude environment.</title>
        <authorList>
            <person name="Mateos-Rivera A."/>
        </authorList>
    </citation>
    <scope>NUCLEOTIDE SEQUENCE [LARGE SCALE GENOMIC DNA]</scope>
    <source>
        <strain evidence="2 3">HV10_M2</strain>
    </source>
</reference>
<dbReference type="GO" id="GO:0016757">
    <property type="term" value="F:glycosyltransferase activity"/>
    <property type="evidence" value="ECO:0007669"/>
    <property type="project" value="InterPro"/>
</dbReference>
<dbReference type="CDD" id="cd03801">
    <property type="entry name" value="GT4_PimA-like"/>
    <property type="match status" value="1"/>
</dbReference>